<evidence type="ECO:0000313" key="1">
    <source>
        <dbReference type="EMBL" id="KAI4365852.1"/>
    </source>
</evidence>
<sequence length="516" mass="55211">MESWSRASRGKVLISDEMMPPSNSLGGARSKNGPVSWDLGTPPTSSFGHNMMVSAHGAATSNGLGEMGLQELTVGPCPYGNVVSDGTKSVGPVPVFGALSPFSGVNGSSSNLAFPAISAGCQDSLHIDLKLGRFLPDIMDSHNPRDPQGVLNFSSSGSAVPQKRNRSSGLNSQVAHCQVYGCHKDLSSCKDYHKRHKICEVHSKTPRVIVNGIEQRFCQQCSRFHLLSEFDETKRSCRKRLAGHNERRRKPQVSVQAGRIGRLLQSCGGPAGNMFRANSSRSSSLVCQDIIFSGGLLNSDQSVARNSPGCIKVEDGSMFGPLPTVPFSKGHLDSKPLYSFDRPFNFFHDGVNSTSSSIFADNDQCQRDQGRRNFVSHSLFPEASTGAEDFTIFDTAASTIQALSGISESGCALSLLSSQSQSSSSHSSGIPMGQPLIASSSIASHSSIRGLSNNASLMKPVAMDADSLLISDSVNFEFPDGALQGPDFTNIKDGSTINLLQLSTQLQRVNDQRQFI</sequence>
<comment type="caution">
    <text evidence="1">The sequence shown here is derived from an EMBL/GenBank/DDBJ whole genome shotgun (WGS) entry which is preliminary data.</text>
</comment>
<accession>A0ACB9QGE8</accession>
<name>A0ACB9QGE8_9MYRT</name>
<gene>
    <name evidence="1" type="ORF">MLD38_021801</name>
</gene>
<dbReference type="EMBL" id="CM042885">
    <property type="protein sequence ID" value="KAI4365852.1"/>
    <property type="molecule type" value="Genomic_DNA"/>
</dbReference>
<reference evidence="2" key="1">
    <citation type="journal article" date="2023" name="Front. Plant Sci.">
        <title>Chromosomal-level genome assembly of Melastoma candidum provides insights into trichome evolution.</title>
        <authorList>
            <person name="Zhong Y."/>
            <person name="Wu W."/>
            <person name="Sun C."/>
            <person name="Zou P."/>
            <person name="Liu Y."/>
            <person name="Dai S."/>
            <person name="Zhou R."/>
        </authorList>
    </citation>
    <scope>NUCLEOTIDE SEQUENCE [LARGE SCALE GENOMIC DNA]</scope>
</reference>
<evidence type="ECO:0000313" key="2">
    <source>
        <dbReference type="Proteomes" id="UP001057402"/>
    </source>
</evidence>
<proteinExistence type="predicted"/>
<keyword evidence="2" id="KW-1185">Reference proteome</keyword>
<organism evidence="1 2">
    <name type="scientific">Melastoma candidum</name>
    <dbReference type="NCBI Taxonomy" id="119954"/>
    <lineage>
        <taxon>Eukaryota</taxon>
        <taxon>Viridiplantae</taxon>
        <taxon>Streptophyta</taxon>
        <taxon>Embryophyta</taxon>
        <taxon>Tracheophyta</taxon>
        <taxon>Spermatophyta</taxon>
        <taxon>Magnoliopsida</taxon>
        <taxon>eudicotyledons</taxon>
        <taxon>Gunneridae</taxon>
        <taxon>Pentapetalae</taxon>
        <taxon>rosids</taxon>
        <taxon>malvids</taxon>
        <taxon>Myrtales</taxon>
        <taxon>Melastomataceae</taxon>
        <taxon>Melastomatoideae</taxon>
        <taxon>Melastomateae</taxon>
        <taxon>Melastoma</taxon>
    </lineage>
</organism>
<protein>
    <submittedName>
        <fullName evidence="1">Uncharacterized protein</fullName>
    </submittedName>
</protein>
<dbReference type="Proteomes" id="UP001057402">
    <property type="component" value="Chromosome 6"/>
</dbReference>